<gene>
    <name evidence="1" type="ORF">METZ01_LOCUS372658</name>
</gene>
<accession>A0A382TCD1</accession>
<evidence type="ECO:0000313" key="1">
    <source>
        <dbReference type="EMBL" id="SVD19804.1"/>
    </source>
</evidence>
<name>A0A382TCD1_9ZZZZ</name>
<protein>
    <submittedName>
        <fullName evidence="1">Uncharacterized protein</fullName>
    </submittedName>
</protein>
<dbReference type="AlphaFoldDB" id="A0A382TCD1"/>
<reference evidence="1" key="1">
    <citation type="submission" date="2018-05" db="EMBL/GenBank/DDBJ databases">
        <authorList>
            <person name="Lanie J.A."/>
            <person name="Ng W.-L."/>
            <person name="Kazmierczak K.M."/>
            <person name="Andrzejewski T.M."/>
            <person name="Davidsen T.M."/>
            <person name="Wayne K.J."/>
            <person name="Tettelin H."/>
            <person name="Glass J.I."/>
            <person name="Rusch D."/>
            <person name="Podicherti R."/>
            <person name="Tsui H.-C.T."/>
            <person name="Winkler M.E."/>
        </authorList>
    </citation>
    <scope>NUCLEOTIDE SEQUENCE</scope>
</reference>
<proteinExistence type="predicted"/>
<organism evidence="1">
    <name type="scientific">marine metagenome</name>
    <dbReference type="NCBI Taxonomy" id="408172"/>
    <lineage>
        <taxon>unclassified sequences</taxon>
        <taxon>metagenomes</taxon>
        <taxon>ecological metagenomes</taxon>
    </lineage>
</organism>
<dbReference type="EMBL" id="UINC01135572">
    <property type="protein sequence ID" value="SVD19804.1"/>
    <property type="molecule type" value="Genomic_DNA"/>
</dbReference>
<sequence length="142" mass="14606">MKKLAIVLLVTIASFCLAASAFAGSVAPGGSAKCNNAKSIKIEATGGDAVDRGSANGFLWKSSNWTTVPFTLAPKDHQGFSTNGGGAAGNKQVKMSNKHEMGQKSVTFKSQNNFSRGDSIGDISGEVRIHNTGTVPVSVTCG</sequence>